<keyword evidence="5" id="KW-1185">Reference proteome</keyword>
<dbReference type="InterPro" id="IPR043129">
    <property type="entry name" value="ATPase_NBD"/>
</dbReference>
<dbReference type="Gene3D" id="3.90.640.10">
    <property type="entry name" value="Actin, Chain A, domain 4"/>
    <property type="match status" value="1"/>
</dbReference>
<protein>
    <submittedName>
        <fullName evidence="4">Chaperone heat-shock protein</fullName>
    </submittedName>
</protein>
<evidence type="ECO:0000256" key="1">
    <source>
        <dbReference type="ARBA" id="ARBA00007381"/>
    </source>
</evidence>
<dbReference type="InterPro" id="IPR018181">
    <property type="entry name" value="Heat_shock_70_CS"/>
</dbReference>
<dbReference type="GO" id="GO:0140662">
    <property type="term" value="F:ATP-dependent protein folding chaperone"/>
    <property type="evidence" value="ECO:0007669"/>
    <property type="project" value="InterPro"/>
</dbReference>
<dbReference type="STRING" id="1777140.AWB79_02447"/>
<dbReference type="Pfam" id="PF00012">
    <property type="entry name" value="HSP70"/>
    <property type="match status" value="1"/>
</dbReference>
<dbReference type="AlphaFoldDB" id="A0A158AJ81"/>
<dbReference type="PANTHER" id="PTHR42749:SF1">
    <property type="entry name" value="CELL SHAPE-DETERMINING PROTEIN MREB"/>
    <property type="match status" value="1"/>
</dbReference>
<dbReference type="RefSeq" id="WP_061167689.1">
    <property type="nucleotide sequence ID" value="NZ_FCOA02000006.1"/>
</dbReference>
<reference evidence="4" key="1">
    <citation type="submission" date="2016-01" db="EMBL/GenBank/DDBJ databases">
        <authorList>
            <person name="Peeters C."/>
        </authorList>
    </citation>
    <scope>NUCLEOTIDE SEQUENCE</scope>
    <source>
        <strain evidence="4">LMG 29322</strain>
    </source>
</reference>
<dbReference type="Pfam" id="PF12531">
    <property type="entry name" value="DUF3731"/>
    <property type="match status" value="1"/>
</dbReference>
<name>A0A158AJ81_9BURK</name>
<evidence type="ECO:0000256" key="3">
    <source>
        <dbReference type="ARBA" id="ARBA00022840"/>
    </source>
</evidence>
<dbReference type="InterPro" id="IPR021030">
    <property type="entry name" value="DUF3731"/>
</dbReference>
<dbReference type="InterPro" id="IPR013126">
    <property type="entry name" value="Hsp_70_fam"/>
</dbReference>
<gene>
    <name evidence="4" type="ORF">AWB79_02447</name>
</gene>
<evidence type="ECO:0000313" key="5">
    <source>
        <dbReference type="Proteomes" id="UP000054851"/>
    </source>
</evidence>
<comment type="similarity">
    <text evidence="1">Belongs to the heat shock protein 70 family.</text>
</comment>
<dbReference type="GO" id="GO:0005524">
    <property type="term" value="F:ATP binding"/>
    <property type="evidence" value="ECO:0007669"/>
    <property type="project" value="UniProtKB-KW"/>
</dbReference>
<dbReference type="PROSITE" id="PS00329">
    <property type="entry name" value="HSP70_2"/>
    <property type="match status" value="1"/>
</dbReference>
<dbReference type="OrthoDB" id="580874at2"/>
<dbReference type="Proteomes" id="UP000054851">
    <property type="component" value="Unassembled WGS sequence"/>
</dbReference>
<accession>A0A158AJ81</accession>
<evidence type="ECO:0000313" key="4">
    <source>
        <dbReference type="EMBL" id="SAK57830.1"/>
    </source>
</evidence>
<dbReference type="PRINTS" id="PR00301">
    <property type="entry name" value="HEATSHOCK70"/>
</dbReference>
<dbReference type="PANTHER" id="PTHR42749">
    <property type="entry name" value="CELL SHAPE-DETERMINING PROTEIN MREB"/>
    <property type="match status" value="1"/>
</dbReference>
<evidence type="ECO:0000256" key="2">
    <source>
        <dbReference type="ARBA" id="ARBA00022741"/>
    </source>
</evidence>
<proteinExistence type="inferred from homology"/>
<comment type="caution">
    <text evidence="4">The sequence shown here is derived from an EMBL/GenBank/DDBJ whole genome shotgun (WGS) entry which is preliminary data.</text>
</comment>
<sequence>MSARKKKAARYSVGIDLGTSNTVVAYAESGSNEIRVFDIDQLVGAGEVAALPLLPSLRYHFAPGELKSADLQLPWGEMEAPAVIGRFARTLGAQVPGRLVSSAKSWLSHAAVDRLAPILPWGAGDEVEKISPVIASASYLAHVHAAWNERFPDAPLDAQDVVLTVPASFDEGARALTLEAARMAGLETLRLLEEPQAAFYDWLFHHRETLAEELAGTRLAMIVDVGGGTTDLTLIQVSMEDGEPALTRIGVGNHLMLGGDNMDLALAHLVEKRLAGHDARLSAGRLSQLVERCRAAKEQLLGENAPDSTSITLLGAGSKLIGGARSAEVTRDEIERIIVEGFFPMVSASDRPSRGRGGIVEFGLPYASDAAITRHIAAFLGQHAHEARKALGVAAETLAIPDTLLLNGGVFRAGPLARRIADTLSGWRGEPVNVLANNHPDVAVARGAVAYALARAGHAPRIGGGSARSFFLLLEDDAQATRGVCVLPRGTEEGQPIHLSDRTFALTLGAPVRFHLASSVTETAHQAGDLADLGAASGDYVRLPPIATVVDPHAADHGRARETPVQLTTSLTEVGTLEMHCTAVGDPAKRWLLEFQLRGEPPANDQTASETHPALPKAIELIDRTFGAKSQDVGPKEVKRLRAQLEQTLGTRDTWDIALLRELFGALWDRAKKRRRSADHERSWLNLAGFCMRPGFGHPLDEWRVEQLWTLFDQGIQYSNESQIWSEWWTLWRRAAGGLPEAAQLKLLDDMAFVLQPPGTSRYRRAAGAARAGYEDMVRLAASLERVPVERKIEVGEWLLTRLKKPSENVQSWWALGRIGARAPFYGSAHGVVPPDIAVSWLDALLALDWKKVDPAAFAAVQIARMTGDRSRDVSDDARAAVVQRLEAMGAAHAWIAMVRETVELDRADEGRVFGETLPAGLKLIR</sequence>
<organism evidence="4 5">
    <name type="scientific">Caballeronia hypogeia</name>
    <dbReference type="NCBI Taxonomy" id="1777140"/>
    <lineage>
        <taxon>Bacteria</taxon>
        <taxon>Pseudomonadati</taxon>
        <taxon>Pseudomonadota</taxon>
        <taxon>Betaproteobacteria</taxon>
        <taxon>Burkholderiales</taxon>
        <taxon>Burkholderiaceae</taxon>
        <taxon>Caballeronia</taxon>
    </lineage>
</organism>
<keyword evidence="3" id="KW-0067">ATP-binding</keyword>
<dbReference type="CDD" id="cd10170">
    <property type="entry name" value="ASKHA_NBD_HSP70"/>
    <property type="match status" value="1"/>
</dbReference>
<keyword evidence="2" id="KW-0547">Nucleotide-binding</keyword>
<dbReference type="Gene3D" id="3.30.420.40">
    <property type="match status" value="2"/>
</dbReference>
<dbReference type="SUPFAM" id="SSF53067">
    <property type="entry name" value="Actin-like ATPase domain"/>
    <property type="match status" value="2"/>
</dbReference>
<dbReference type="EMBL" id="FCOA02000006">
    <property type="protein sequence ID" value="SAK57830.1"/>
    <property type="molecule type" value="Genomic_DNA"/>
</dbReference>